<evidence type="ECO:0000313" key="2">
    <source>
        <dbReference type="Proteomes" id="UP001162501"/>
    </source>
</evidence>
<organism evidence="1 2">
    <name type="scientific">Rangifer tarandus platyrhynchus</name>
    <name type="common">Svalbard reindeer</name>
    <dbReference type="NCBI Taxonomy" id="3082113"/>
    <lineage>
        <taxon>Eukaryota</taxon>
        <taxon>Metazoa</taxon>
        <taxon>Chordata</taxon>
        <taxon>Craniata</taxon>
        <taxon>Vertebrata</taxon>
        <taxon>Euteleostomi</taxon>
        <taxon>Mammalia</taxon>
        <taxon>Eutheria</taxon>
        <taxon>Laurasiatheria</taxon>
        <taxon>Artiodactyla</taxon>
        <taxon>Ruminantia</taxon>
        <taxon>Pecora</taxon>
        <taxon>Cervidae</taxon>
        <taxon>Odocoileinae</taxon>
        <taxon>Rangifer</taxon>
    </lineage>
</organism>
<dbReference type="Proteomes" id="UP001162501">
    <property type="component" value="Chromosome 22"/>
</dbReference>
<protein>
    <submittedName>
        <fullName evidence="1">Uncharacterized protein</fullName>
    </submittedName>
</protein>
<reference evidence="1" key="2">
    <citation type="submission" date="2025-03" db="EMBL/GenBank/DDBJ databases">
        <authorList>
            <consortium name="ELIXIR-Norway"/>
            <consortium name="Elixir Norway"/>
        </authorList>
    </citation>
    <scope>NUCLEOTIDE SEQUENCE</scope>
</reference>
<accession>A0AC59Z2G5</accession>
<dbReference type="EMBL" id="OX596106">
    <property type="protein sequence ID" value="CAN0177876.1"/>
    <property type="molecule type" value="Genomic_DNA"/>
</dbReference>
<gene>
    <name evidence="1" type="ORF">MRATA1EN22A_LOCUS13220</name>
</gene>
<reference evidence="1" key="1">
    <citation type="submission" date="2023-05" db="EMBL/GenBank/DDBJ databases">
        <authorList>
            <consortium name="ELIXIR-Norway"/>
        </authorList>
    </citation>
    <scope>NUCLEOTIDE SEQUENCE</scope>
</reference>
<name>A0AC59Z2G5_RANTA</name>
<sequence>MLEDSGESSELTAWKQGKELEQKQQPAKEKAPQAGENKQNPGTMEAVPTPPAPPDTAPENAAAAAELPPRLWPPPAQGSGRGRWPGQADNPHAAGAPATSAHQPSLSAGVAPATANAAQRAASRRPQWRRSADTEAGEAAAAAGAQAVAAGRGGKRRLSGSRVARGSAAKGNRKPVL</sequence>
<proteinExistence type="predicted"/>
<evidence type="ECO:0000313" key="1">
    <source>
        <dbReference type="EMBL" id="CAN0177876.1"/>
    </source>
</evidence>